<proteinExistence type="predicted"/>
<evidence type="ECO:0000313" key="3">
    <source>
        <dbReference type="Proteomes" id="UP000788993"/>
    </source>
</evidence>
<evidence type="ECO:0000313" key="2">
    <source>
        <dbReference type="EMBL" id="KAH3664710.1"/>
    </source>
</evidence>
<reference evidence="2" key="2">
    <citation type="submission" date="2021-01" db="EMBL/GenBank/DDBJ databases">
        <authorList>
            <person name="Schikora-Tamarit M.A."/>
        </authorList>
    </citation>
    <scope>NUCLEOTIDE SEQUENCE</scope>
    <source>
        <strain evidence="2">NCAIM Y.01608</strain>
    </source>
</reference>
<reference evidence="2" key="1">
    <citation type="journal article" date="2021" name="Open Biol.">
        <title>Shared evolutionary footprints suggest mitochondrial oxidative damage underlies multiple complex I losses in fungi.</title>
        <authorList>
            <person name="Schikora-Tamarit M.A."/>
            <person name="Marcet-Houben M."/>
            <person name="Nosek J."/>
            <person name="Gabaldon T."/>
        </authorList>
    </citation>
    <scope>NUCLEOTIDE SEQUENCE</scope>
    <source>
        <strain evidence="2">NCAIM Y.01608</strain>
    </source>
</reference>
<gene>
    <name evidence="2" type="ORF">OGATHE_003525</name>
</gene>
<organism evidence="2 3">
    <name type="scientific">Ogataea polymorpha</name>
    <dbReference type="NCBI Taxonomy" id="460523"/>
    <lineage>
        <taxon>Eukaryota</taxon>
        <taxon>Fungi</taxon>
        <taxon>Dikarya</taxon>
        <taxon>Ascomycota</taxon>
        <taxon>Saccharomycotina</taxon>
        <taxon>Pichiomycetes</taxon>
        <taxon>Pichiales</taxon>
        <taxon>Pichiaceae</taxon>
        <taxon>Ogataea</taxon>
    </lineage>
</organism>
<name>A0A9P8P3S9_9ASCO</name>
<keyword evidence="3" id="KW-1185">Reference proteome</keyword>
<accession>A0A9P8P3S9</accession>
<dbReference type="AlphaFoldDB" id="A0A9P8P3S9"/>
<dbReference type="Proteomes" id="UP000788993">
    <property type="component" value="Unassembled WGS sequence"/>
</dbReference>
<dbReference type="EMBL" id="JAEUBD010001178">
    <property type="protein sequence ID" value="KAH3664710.1"/>
    <property type="molecule type" value="Genomic_DNA"/>
</dbReference>
<keyword evidence="1" id="KW-0732">Signal</keyword>
<feature type="chain" id="PRO_5040416169" description="Secreted protein" evidence="1">
    <location>
        <begin position="21"/>
        <end position="262"/>
    </location>
</feature>
<feature type="signal peptide" evidence="1">
    <location>
        <begin position="1"/>
        <end position="20"/>
    </location>
</feature>
<protein>
    <recommendedName>
        <fullName evidence="4">Secreted protein</fullName>
    </recommendedName>
</protein>
<comment type="caution">
    <text evidence="2">The sequence shown here is derived from an EMBL/GenBank/DDBJ whole genome shotgun (WGS) entry which is preliminary data.</text>
</comment>
<sequence>MDLALGCCVLGLASSTAVTSEAVTGATAYGTARFESLRSNDASRNGERLSPTSWECRLCCVWTWAAARAAAFCAAFLYFFKSFASRSATTPDTTDVCSSAFWLSSFAETRFDVFEDNLAISGCFSTRMSQICLTVMPSALESWSNRISKMAKSTSSSNVECGVGRGRSPDTGTVVEMPLAVATVRLADLLYFLCRSSFLDLDGEGAETGLAKSPVSATLVAADEVMEEGVELLSLGLRGESGVWESWSETWSMAVVLMITGE</sequence>
<evidence type="ECO:0000256" key="1">
    <source>
        <dbReference type="SAM" id="SignalP"/>
    </source>
</evidence>
<evidence type="ECO:0008006" key="4">
    <source>
        <dbReference type="Google" id="ProtNLM"/>
    </source>
</evidence>